<dbReference type="Proteomes" id="UP001431693">
    <property type="component" value="Unassembled WGS sequence"/>
</dbReference>
<feature type="domain" description="Solute-binding protein family 3/N-terminal" evidence="4">
    <location>
        <begin position="61"/>
        <end position="275"/>
    </location>
</feature>
<organism evidence="5 6">
    <name type="scientific">Kribbibacterium absianum</name>
    <dbReference type="NCBI Taxonomy" id="3044210"/>
    <lineage>
        <taxon>Bacteria</taxon>
        <taxon>Bacillati</taxon>
        <taxon>Actinomycetota</taxon>
        <taxon>Coriobacteriia</taxon>
        <taxon>Coriobacteriales</taxon>
        <taxon>Kribbibacteriaceae</taxon>
        <taxon>Kribbibacterium</taxon>
    </lineage>
</organism>
<dbReference type="InterPro" id="IPR001638">
    <property type="entry name" value="Solute-binding_3/MltF_N"/>
</dbReference>
<comment type="caution">
    <text evidence="5">The sequence shown here is derived from an EMBL/GenBank/DDBJ whole genome shotgun (WGS) entry which is preliminary data.</text>
</comment>
<name>A0ABT6ZK40_9ACTN</name>
<dbReference type="EMBL" id="JASJEX010000002">
    <property type="protein sequence ID" value="MDJ1129413.1"/>
    <property type="molecule type" value="Genomic_DNA"/>
</dbReference>
<dbReference type="Pfam" id="PF00497">
    <property type="entry name" value="SBP_bac_3"/>
    <property type="match status" value="1"/>
</dbReference>
<evidence type="ECO:0000313" key="5">
    <source>
        <dbReference type="EMBL" id="MDJ1129413.1"/>
    </source>
</evidence>
<feature type="chain" id="PRO_5045958630" evidence="3">
    <location>
        <begin position="29"/>
        <end position="335"/>
    </location>
</feature>
<evidence type="ECO:0000313" key="6">
    <source>
        <dbReference type="Proteomes" id="UP001431693"/>
    </source>
</evidence>
<keyword evidence="1 3" id="KW-0732">Signal</keyword>
<sequence length="335" mass="33633">MACNNQSRSWLRTIGAAVLAACALIVLAGCSAVTLTTVQEAEAQRKLEAQVSSPAIVEDGKLRIGLLTSNGVPELVEAGGAYEGIDVTAGAALAQALGLEAVFVPVESAADATAQNVDVVMGVDSSTAGDMVVVSTYLESATGVFARGDSPEVPIAATDLGGTTVGVQTNSLSAHLLDESDLLVTQKGYDTLDEAFEALRDGSVDYVVSPALPGGYLAHRFGDMSLAGLLDVPSTIGVGVSAANTELQEKVQAAMDSLVSGGVIAVARSQWVGSMPALTADLQIKGVTFTEKDEGTPVPTDVGTGNGADSDGISVPSSGAMDGSTAGSNAVTDIG</sequence>
<feature type="compositionally biased region" description="Polar residues" evidence="2">
    <location>
        <begin position="325"/>
        <end position="335"/>
    </location>
</feature>
<evidence type="ECO:0000256" key="3">
    <source>
        <dbReference type="SAM" id="SignalP"/>
    </source>
</evidence>
<dbReference type="SUPFAM" id="SSF53850">
    <property type="entry name" value="Periplasmic binding protein-like II"/>
    <property type="match status" value="1"/>
</dbReference>
<dbReference type="PANTHER" id="PTHR35936">
    <property type="entry name" value="MEMBRANE-BOUND LYTIC MUREIN TRANSGLYCOSYLASE F"/>
    <property type="match status" value="1"/>
</dbReference>
<dbReference type="Gene3D" id="3.40.190.10">
    <property type="entry name" value="Periplasmic binding protein-like II"/>
    <property type="match status" value="2"/>
</dbReference>
<dbReference type="PANTHER" id="PTHR35936:SF17">
    <property type="entry name" value="ARGININE-BINDING EXTRACELLULAR PROTEIN ARTP"/>
    <property type="match status" value="1"/>
</dbReference>
<evidence type="ECO:0000259" key="4">
    <source>
        <dbReference type="SMART" id="SM00062"/>
    </source>
</evidence>
<proteinExistence type="predicted"/>
<evidence type="ECO:0000256" key="2">
    <source>
        <dbReference type="SAM" id="MobiDB-lite"/>
    </source>
</evidence>
<reference evidence="5" key="1">
    <citation type="submission" date="2023-05" db="EMBL/GenBank/DDBJ databases">
        <title>[olsenella] sp. nov., isolated from a pig farm feces dump.</title>
        <authorList>
            <person name="Chang Y.-H."/>
        </authorList>
    </citation>
    <scope>NUCLEOTIDE SEQUENCE</scope>
    <source>
        <strain evidence="5">YH-ols2217</strain>
    </source>
</reference>
<protein>
    <submittedName>
        <fullName evidence="5">Transporter substrate-binding domain-containing protein</fullName>
    </submittedName>
</protein>
<evidence type="ECO:0000256" key="1">
    <source>
        <dbReference type="ARBA" id="ARBA00022729"/>
    </source>
</evidence>
<accession>A0ABT6ZK40</accession>
<gene>
    <name evidence="5" type="ORF">QJ043_04885</name>
</gene>
<keyword evidence="6" id="KW-1185">Reference proteome</keyword>
<feature type="region of interest" description="Disordered" evidence="2">
    <location>
        <begin position="291"/>
        <end position="335"/>
    </location>
</feature>
<feature type="signal peptide" evidence="3">
    <location>
        <begin position="1"/>
        <end position="28"/>
    </location>
</feature>
<dbReference type="RefSeq" id="WP_283714060.1">
    <property type="nucleotide sequence ID" value="NZ_JASJEW010000010.1"/>
</dbReference>
<dbReference type="SMART" id="SM00062">
    <property type="entry name" value="PBPb"/>
    <property type="match status" value="1"/>
</dbReference>